<comment type="similarity">
    <text evidence="1">Belongs to the 2Fe2S plant-type ferredoxin family.</text>
</comment>
<dbReference type="PROSITE" id="PS51085">
    <property type="entry name" value="2FE2S_FER_2"/>
    <property type="match status" value="1"/>
</dbReference>
<dbReference type="KEGG" id="eaz:JHT90_07020"/>
<name>A0A974RZE2_9GAMM</name>
<dbReference type="Pfam" id="PF00111">
    <property type="entry name" value="Fer2"/>
    <property type="match status" value="1"/>
</dbReference>
<dbReference type="InterPro" id="IPR036010">
    <property type="entry name" value="2Fe-2S_ferredoxin-like_sf"/>
</dbReference>
<evidence type="ECO:0000256" key="5">
    <source>
        <dbReference type="ARBA" id="ARBA00022982"/>
    </source>
</evidence>
<keyword evidence="11" id="KW-1185">Reference proteome</keyword>
<evidence type="ECO:0000259" key="9">
    <source>
        <dbReference type="PROSITE" id="PS51085"/>
    </source>
</evidence>
<feature type="domain" description="2Fe-2S ferredoxin-type" evidence="9">
    <location>
        <begin position="5"/>
        <end position="91"/>
    </location>
</feature>
<protein>
    <submittedName>
        <fullName evidence="10">2Fe-2S iron-sulfur cluster binding domain-containing protein</fullName>
    </submittedName>
</protein>
<dbReference type="GO" id="GO:0019825">
    <property type="term" value="F:oxygen binding"/>
    <property type="evidence" value="ECO:0007669"/>
    <property type="project" value="InterPro"/>
</dbReference>
<comment type="cofactor">
    <cofactor evidence="8">
        <name>[2Fe-2S] cluster</name>
        <dbReference type="ChEBI" id="CHEBI:190135"/>
    </cofactor>
</comment>
<dbReference type="InterPro" id="IPR009050">
    <property type="entry name" value="Globin-like_sf"/>
</dbReference>
<evidence type="ECO:0000256" key="7">
    <source>
        <dbReference type="ARBA" id="ARBA00023014"/>
    </source>
</evidence>
<dbReference type="AlphaFoldDB" id="A0A974RZE2"/>
<keyword evidence="4" id="KW-0479">Metal-binding</keyword>
<keyword evidence="2" id="KW-0813">Transport</keyword>
<evidence type="ECO:0000256" key="8">
    <source>
        <dbReference type="ARBA" id="ARBA00034078"/>
    </source>
</evidence>
<dbReference type="CDD" id="cd00207">
    <property type="entry name" value="fer2"/>
    <property type="match status" value="1"/>
</dbReference>
<keyword evidence="6" id="KW-0408">Iron</keyword>
<dbReference type="GO" id="GO:0020037">
    <property type="term" value="F:heme binding"/>
    <property type="evidence" value="ECO:0007669"/>
    <property type="project" value="InterPro"/>
</dbReference>
<dbReference type="Gene3D" id="1.10.490.10">
    <property type="entry name" value="Globins"/>
    <property type="match status" value="1"/>
</dbReference>
<dbReference type="SUPFAM" id="SSF46458">
    <property type="entry name" value="Globin-like"/>
    <property type="match status" value="1"/>
</dbReference>
<evidence type="ECO:0000256" key="4">
    <source>
        <dbReference type="ARBA" id="ARBA00022723"/>
    </source>
</evidence>
<evidence type="ECO:0000313" key="11">
    <source>
        <dbReference type="Proteomes" id="UP000595278"/>
    </source>
</evidence>
<organism evidence="10 11">
    <name type="scientific">Entomomonas asaccharolytica</name>
    <dbReference type="NCBI Taxonomy" id="2785331"/>
    <lineage>
        <taxon>Bacteria</taxon>
        <taxon>Pseudomonadati</taxon>
        <taxon>Pseudomonadota</taxon>
        <taxon>Gammaproteobacteria</taxon>
        <taxon>Pseudomonadales</taxon>
        <taxon>Pseudomonadaceae</taxon>
        <taxon>Entomomonas</taxon>
    </lineage>
</organism>
<dbReference type="Proteomes" id="UP000595278">
    <property type="component" value="Chromosome"/>
</dbReference>
<dbReference type="InterPro" id="IPR012292">
    <property type="entry name" value="Globin/Proto"/>
</dbReference>
<sequence length="377" mass="43271">MMSNKRIYFETNVVEVKPDETVLDGFVRSGVSIPFSCRGGSCQTCAVRCLEGDIPADAQLGLSDYQKEKGYILTCRCIPTTDMTIAPLSPDDVITDAFLMAVEQPTAAHPKYRFTIELGRSRKFEIGDTFKIIDGTNDEPVVKVVATDGDWVLTVELLADTAPATLTWLQGELQPDTMIQIRGPYSQQIPMWLTEEKPDPEPNLEVWHQLDDGAKVRTVLIDFYDRVYEDERLAPFFANVSKTRLVEKQFSFMKYLFTREHVHFGQRPRNLHHWMVISDDLMDHRRTILDDTFKDHGLTDEQRHVWHQYEEKFRQDVVKDKPWPIKVGDEFIDLEAFDKEVLSCATVCDHCGEPVDEGTEVIYHRRTGKISCPSCSK</sequence>
<dbReference type="GO" id="GO:0051537">
    <property type="term" value="F:2 iron, 2 sulfur cluster binding"/>
    <property type="evidence" value="ECO:0007669"/>
    <property type="project" value="UniProtKB-KW"/>
</dbReference>
<evidence type="ECO:0000256" key="3">
    <source>
        <dbReference type="ARBA" id="ARBA00022714"/>
    </source>
</evidence>
<evidence type="ECO:0000256" key="2">
    <source>
        <dbReference type="ARBA" id="ARBA00022448"/>
    </source>
</evidence>
<keyword evidence="7" id="KW-0411">Iron-sulfur</keyword>
<accession>A0A974RZE2</accession>
<dbReference type="PANTHER" id="PTHR43112">
    <property type="entry name" value="FERREDOXIN"/>
    <property type="match status" value="1"/>
</dbReference>
<dbReference type="InterPro" id="IPR001041">
    <property type="entry name" value="2Fe-2S_ferredoxin-type"/>
</dbReference>
<evidence type="ECO:0000256" key="6">
    <source>
        <dbReference type="ARBA" id="ARBA00023004"/>
    </source>
</evidence>
<evidence type="ECO:0000313" key="10">
    <source>
        <dbReference type="EMBL" id="QQP86989.1"/>
    </source>
</evidence>
<dbReference type="PANTHER" id="PTHR43112:SF3">
    <property type="entry name" value="FERREDOXIN-2, CHLOROPLASTIC"/>
    <property type="match status" value="1"/>
</dbReference>
<dbReference type="InterPro" id="IPR012675">
    <property type="entry name" value="Beta-grasp_dom_sf"/>
</dbReference>
<dbReference type="SUPFAM" id="SSF54292">
    <property type="entry name" value="2Fe-2S ferredoxin-like"/>
    <property type="match status" value="1"/>
</dbReference>
<reference evidence="10 11" key="1">
    <citation type="submission" date="2021-01" db="EMBL/GenBank/DDBJ databases">
        <title>Entomomonas sp. F2A isolated from a house cricket (Acheta domesticus).</title>
        <authorList>
            <person name="Spergser J."/>
            <person name="Busse H.-J."/>
        </authorList>
    </citation>
    <scope>NUCLEOTIDE SEQUENCE [LARGE SCALE GENOMIC DNA]</scope>
    <source>
        <strain evidence="10 11">F2A</strain>
    </source>
</reference>
<dbReference type="GO" id="GO:0046872">
    <property type="term" value="F:metal ion binding"/>
    <property type="evidence" value="ECO:0007669"/>
    <property type="project" value="UniProtKB-KW"/>
</dbReference>
<proteinExistence type="inferred from homology"/>
<dbReference type="RefSeq" id="WP_201095524.1">
    <property type="nucleotide sequence ID" value="NZ_CP067393.1"/>
</dbReference>
<keyword evidence="5" id="KW-0249">Electron transport</keyword>
<evidence type="ECO:0000256" key="1">
    <source>
        <dbReference type="ARBA" id="ARBA00007874"/>
    </source>
</evidence>
<dbReference type="Gene3D" id="3.10.20.30">
    <property type="match status" value="1"/>
</dbReference>
<dbReference type="EMBL" id="CP067393">
    <property type="protein sequence ID" value="QQP86989.1"/>
    <property type="molecule type" value="Genomic_DNA"/>
</dbReference>
<gene>
    <name evidence="10" type="ORF">JHT90_07020</name>
</gene>
<keyword evidence="3" id="KW-0001">2Fe-2S</keyword>